<feature type="repeat" description="ANK" evidence="5">
    <location>
        <begin position="618"/>
        <end position="650"/>
    </location>
</feature>
<dbReference type="AlphaFoldDB" id="A0A9P0DSF5"/>
<keyword evidence="10" id="KW-1185">Reference proteome</keyword>
<sequence>MNTENPKEHTFIKELLGEMKNQFNKSENLKQADIGHKELGENDSDLKGVSESIINESTSIDLDLANQSLIGMKTPSPTKRTIRNKSTSSEEPCPKRSSSRRLKNLKGSVLQSAIARKEQSYNEPSKPRRLSRTLKPTQKILENLAFVKHEKRIKILPKCVDKPILYNISTSNITRKNKSKKDIDKLKNDQSELCGEELDTEESRTSDSEENLDVVKTKRKSQRVSAGFNKGDSDEPTNSSPSVADQVNDSPDDPECSSVEALLITSELCLCTQKSNLYQAPNQNDIVHCSAIDSISEKLLGCSREVNIEETSLSRPSQRVPYLILCDSHRNRLFRHNCCPTCGVFCTQGQFVECSAKHQFHRSCQIMVGNTGCCPHCGISTPSHDIFISMHCSNKPVFLPAQSPKRLSAKMIFPHDKENSSRSTPLLLPIETFQVFNTPHLHGQIFDENDLVNALKEQDIVKLASIIASDSIDMHFRLTEFNNGSLLHYAAHTGLPKICHLLVSAGLEINDFDKEQNTPLMLATAANKNDVVQYLVRSGASITVKGTDGMTPLHIAAKTGNISACRILLEAGTTIKNYVNCQDDGGWTPLVWACENGYADVGDFLIMKGADPLLRDVEHNEALHWAAFSGSSHIVELLLNRGCDVNTVNGHGETPLHIAAREDRYNCIITLLARGANVFLMNKNNERPHDCVPEDGVSVDVIALNVQLQSVTGLNSRKYKFILSEDISKGRETNPIQCVNTLDDEPEPKDFTYILKSRLSSEGFSIDTRLSILQTCNCDERCTSDICDCGKLSRKCWYEEEGKLTLDFDYSDSPMIFECNDACSCNAITCKNRVVQRGLQQRFQIYKTESRGWGVKTLKSIVKGSFVCEYVGEILNDAEADQREDDTFLFDLDNRDSETFCVDAKYYGNFARFINHSCSPNLHPVKVFVDHHDLRFPKVAFFASKDITPDEEISFDYGHKFWLVKYKSFTCHCDSPDCKYSEETIRQTLMHLEGVEEEIL</sequence>
<dbReference type="PANTHER" id="PTHR46307">
    <property type="entry name" value="G9A, ISOFORM B"/>
    <property type="match status" value="1"/>
</dbReference>
<comment type="subcellular location">
    <subcellularLocation>
        <location evidence="1">Chromosome</location>
    </subcellularLocation>
</comment>
<evidence type="ECO:0000256" key="6">
    <source>
        <dbReference type="SAM" id="MobiDB-lite"/>
    </source>
</evidence>
<protein>
    <submittedName>
        <fullName evidence="9">Uncharacterized protein</fullName>
    </submittedName>
</protein>
<feature type="repeat" description="ANK" evidence="5">
    <location>
        <begin position="651"/>
        <end position="683"/>
    </location>
</feature>
<proteinExistence type="predicted"/>
<dbReference type="PROSITE" id="PS50297">
    <property type="entry name" value="ANK_REP_REGION"/>
    <property type="match status" value="5"/>
</dbReference>
<evidence type="ECO:0000256" key="3">
    <source>
        <dbReference type="ARBA" id="ARBA00022603"/>
    </source>
</evidence>
<dbReference type="Pfam" id="PF00856">
    <property type="entry name" value="SET"/>
    <property type="match status" value="1"/>
</dbReference>
<dbReference type="Gene3D" id="1.25.40.20">
    <property type="entry name" value="Ankyrin repeat-containing domain"/>
    <property type="match status" value="2"/>
</dbReference>
<dbReference type="Pfam" id="PF05033">
    <property type="entry name" value="Pre-SET"/>
    <property type="match status" value="1"/>
</dbReference>
<feature type="repeat" description="ANK" evidence="5">
    <location>
        <begin position="515"/>
        <end position="547"/>
    </location>
</feature>
<gene>
    <name evidence="9" type="ORF">PHAECO_LOCUS11006</name>
</gene>
<keyword evidence="5" id="KW-0040">ANK repeat</keyword>
<keyword evidence="2" id="KW-0158">Chromosome</keyword>
<dbReference type="PANTHER" id="PTHR46307:SF4">
    <property type="entry name" value="G9A, ISOFORM B"/>
    <property type="match status" value="1"/>
</dbReference>
<evidence type="ECO:0000256" key="2">
    <source>
        <dbReference type="ARBA" id="ARBA00022454"/>
    </source>
</evidence>
<dbReference type="OrthoDB" id="616263at2759"/>
<feature type="domain" description="SET" evidence="7">
    <location>
        <begin position="841"/>
        <end position="958"/>
    </location>
</feature>
<dbReference type="EMBL" id="OU896713">
    <property type="protein sequence ID" value="CAH1176200.1"/>
    <property type="molecule type" value="Genomic_DNA"/>
</dbReference>
<dbReference type="PRINTS" id="PR01415">
    <property type="entry name" value="ANKYRIN"/>
</dbReference>
<dbReference type="GO" id="GO:0046974">
    <property type="term" value="F:histone H3K9 methyltransferase activity"/>
    <property type="evidence" value="ECO:0007669"/>
    <property type="project" value="TreeGrafter"/>
</dbReference>
<feature type="repeat" description="ANK" evidence="5">
    <location>
        <begin position="482"/>
        <end position="514"/>
    </location>
</feature>
<name>A0A9P0DSF5_PHACE</name>
<feature type="domain" description="Pre-SET" evidence="8">
    <location>
        <begin position="774"/>
        <end position="838"/>
    </location>
</feature>
<keyword evidence="3" id="KW-0489">Methyltransferase</keyword>
<dbReference type="InterPro" id="IPR002110">
    <property type="entry name" value="Ankyrin_rpt"/>
</dbReference>
<dbReference type="GO" id="GO:0000785">
    <property type="term" value="C:chromatin"/>
    <property type="evidence" value="ECO:0007669"/>
    <property type="project" value="TreeGrafter"/>
</dbReference>
<evidence type="ECO:0000256" key="5">
    <source>
        <dbReference type="PROSITE-ProRule" id="PRU00023"/>
    </source>
</evidence>
<accession>A0A9P0DSF5</accession>
<evidence type="ECO:0000256" key="4">
    <source>
        <dbReference type="ARBA" id="ARBA00022691"/>
    </source>
</evidence>
<feature type="region of interest" description="Disordered" evidence="6">
    <location>
        <begin position="195"/>
        <end position="254"/>
    </location>
</feature>
<evidence type="ECO:0000259" key="7">
    <source>
        <dbReference type="PROSITE" id="PS50280"/>
    </source>
</evidence>
<dbReference type="PROSITE" id="PS50088">
    <property type="entry name" value="ANK_REPEAT"/>
    <property type="match status" value="6"/>
</dbReference>
<dbReference type="SUPFAM" id="SSF82199">
    <property type="entry name" value="SET domain"/>
    <property type="match status" value="1"/>
</dbReference>
<dbReference type="SMART" id="SM00468">
    <property type="entry name" value="PreSET"/>
    <property type="match status" value="1"/>
</dbReference>
<dbReference type="PROSITE" id="PS50867">
    <property type="entry name" value="PRE_SET"/>
    <property type="match status" value="1"/>
</dbReference>
<feature type="compositionally biased region" description="Polar residues" evidence="6">
    <location>
        <begin position="64"/>
        <end position="90"/>
    </location>
</feature>
<dbReference type="Gene3D" id="2.170.270.10">
    <property type="entry name" value="SET domain"/>
    <property type="match status" value="1"/>
</dbReference>
<dbReference type="GO" id="GO:0008270">
    <property type="term" value="F:zinc ion binding"/>
    <property type="evidence" value="ECO:0007669"/>
    <property type="project" value="InterPro"/>
</dbReference>
<dbReference type="InterPro" id="IPR007728">
    <property type="entry name" value="Pre-SET_dom"/>
</dbReference>
<evidence type="ECO:0000256" key="1">
    <source>
        <dbReference type="ARBA" id="ARBA00004286"/>
    </source>
</evidence>
<feature type="repeat" description="ANK" evidence="5">
    <location>
        <begin position="548"/>
        <end position="580"/>
    </location>
</feature>
<feature type="compositionally biased region" description="Polar residues" evidence="6">
    <location>
        <begin position="236"/>
        <end position="249"/>
    </location>
</feature>
<dbReference type="PROSITE" id="PS50280">
    <property type="entry name" value="SET"/>
    <property type="match status" value="1"/>
</dbReference>
<evidence type="ECO:0000313" key="10">
    <source>
        <dbReference type="Proteomes" id="UP001153737"/>
    </source>
</evidence>
<dbReference type="Proteomes" id="UP001153737">
    <property type="component" value="Chromosome 7"/>
</dbReference>
<organism evidence="9 10">
    <name type="scientific">Phaedon cochleariae</name>
    <name type="common">Mustard beetle</name>
    <dbReference type="NCBI Taxonomy" id="80249"/>
    <lineage>
        <taxon>Eukaryota</taxon>
        <taxon>Metazoa</taxon>
        <taxon>Ecdysozoa</taxon>
        <taxon>Arthropoda</taxon>
        <taxon>Hexapoda</taxon>
        <taxon>Insecta</taxon>
        <taxon>Pterygota</taxon>
        <taxon>Neoptera</taxon>
        <taxon>Endopterygota</taxon>
        <taxon>Coleoptera</taxon>
        <taxon>Polyphaga</taxon>
        <taxon>Cucujiformia</taxon>
        <taxon>Chrysomeloidea</taxon>
        <taxon>Chrysomelidae</taxon>
        <taxon>Chrysomelinae</taxon>
        <taxon>Chrysomelini</taxon>
        <taxon>Phaedon</taxon>
    </lineage>
</organism>
<dbReference type="CDD" id="cd20905">
    <property type="entry name" value="EHMT_ZBD"/>
    <property type="match status" value="1"/>
</dbReference>
<feature type="repeat" description="ANK" evidence="5">
    <location>
        <begin position="585"/>
        <end position="617"/>
    </location>
</feature>
<reference evidence="9" key="2">
    <citation type="submission" date="2022-10" db="EMBL/GenBank/DDBJ databases">
        <authorList>
            <consortium name="ENA_rothamsted_submissions"/>
            <consortium name="culmorum"/>
            <person name="King R."/>
        </authorList>
    </citation>
    <scope>NUCLEOTIDE SEQUENCE</scope>
</reference>
<dbReference type="GO" id="GO:0000122">
    <property type="term" value="P:negative regulation of transcription by RNA polymerase II"/>
    <property type="evidence" value="ECO:0007669"/>
    <property type="project" value="TreeGrafter"/>
</dbReference>
<reference evidence="9" key="1">
    <citation type="submission" date="2022-01" db="EMBL/GenBank/DDBJ databases">
        <authorList>
            <person name="King R."/>
        </authorList>
    </citation>
    <scope>NUCLEOTIDE SEQUENCE</scope>
</reference>
<evidence type="ECO:0000259" key="8">
    <source>
        <dbReference type="PROSITE" id="PS50867"/>
    </source>
</evidence>
<dbReference type="GO" id="GO:0005634">
    <property type="term" value="C:nucleus"/>
    <property type="evidence" value="ECO:0007669"/>
    <property type="project" value="InterPro"/>
</dbReference>
<dbReference type="SMART" id="SM00317">
    <property type="entry name" value="SET"/>
    <property type="match status" value="1"/>
</dbReference>
<dbReference type="InterPro" id="IPR047762">
    <property type="entry name" value="EHMT_CRR"/>
</dbReference>
<dbReference type="InterPro" id="IPR046341">
    <property type="entry name" value="SET_dom_sf"/>
</dbReference>
<dbReference type="Pfam" id="PF21533">
    <property type="entry name" value="EHMT1-2_CRR"/>
    <property type="match status" value="1"/>
</dbReference>
<dbReference type="GO" id="GO:0002039">
    <property type="term" value="F:p53 binding"/>
    <property type="evidence" value="ECO:0007669"/>
    <property type="project" value="InterPro"/>
</dbReference>
<dbReference type="SMART" id="SM00248">
    <property type="entry name" value="ANK"/>
    <property type="match status" value="6"/>
</dbReference>
<dbReference type="InterPro" id="IPR001214">
    <property type="entry name" value="SET_dom"/>
</dbReference>
<dbReference type="CDD" id="cd10543">
    <property type="entry name" value="SET_EHMT"/>
    <property type="match status" value="1"/>
</dbReference>
<keyword evidence="4" id="KW-0949">S-adenosyl-L-methionine</keyword>
<dbReference type="Pfam" id="PF12796">
    <property type="entry name" value="Ank_2"/>
    <property type="match status" value="2"/>
</dbReference>
<dbReference type="SUPFAM" id="SSF48403">
    <property type="entry name" value="Ankyrin repeat"/>
    <property type="match status" value="1"/>
</dbReference>
<keyword evidence="3" id="KW-0808">Transferase</keyword>
<dbReference type="InterPro" id="IPR036770">
    <property type="entry name" value="Ankyrin_rpt-contain_sf"/>
</dbReference>
<dbReference type="InterPro" id="IPR043550">
    <property type="entry name" value="EHMT1/EHMT2"/>
</dbReference>
<evidence type="ECO:0000313" key="9">
    <source>
        <dbReference type="EMBL" id="CAH1176200.1"/>
    </source>
</evidence>
<dbReference type="GO" id="GO:0032259">
    <property type="term" value="P:methylation"/>
    <property type="evidence" value="ECO:0007669"/>
    <property type="project" value="UniProtKB-KW"/>
</dbReference>
<feature type="region of interest" description="Disordered" evidence="6">
    <location>
        <begin position="64"/>
        <end position="106"/>
    </location>
</feature>